<evidence type="ECO:0000313" key="4">
    <source>
        <dbReference type="Proteomes" id="UP001177003"/>
    </source>
</evidence>
<dbReference type="EMBL" id="OX465077">
    <property type="protein sequence ID" value="CAI9269938.1"/>
    <property type="molecule type" value="Genomic_DNA"/>
</dbReference>
<dbReference type="AlphaFoldDB" id="A0AA35VYR1"/>
<feature type="region of interest" description="Disordered" evidence="1">
    <location>
        <begin position="132"/>
        <end position="152"/>
    </location>
</feature>
<accession>A0AA35VYR1</accession>
<feature type="chain" id="PRO_5041362087" evidence="2">
    <location>
        <begin position="24"/>
        <end position="152"/>
    </location>
</feature>
<evidence type="ECO:0000256" key="1">
    <source>
        <dbReference type="SAM" id="MobiDB-lite"/>
    </source>
</evidence>
<name>A0AA35VYR1_LACSI</name>
<feature type="compositionally biased region" description="Gly residues" evidence="1">
    <location>
        <begin position="138"/>
        <end position="152"/>
    </location>
</feature>
<gene>
    <name evidence="3" type="ORF">LSALG_LOCUS10283</name>
</gene>
<proteinExistence type="predicted"/>
<evidence type="ECO:0000256" key="2">
    <source>
        <dbReference type="SAM" id="SignalP"/>
    </source>
</evidence>
<keyword evidence="2" id="KW-0732">Signal</keyword>
<evidence type="ECO:0000313" key="3">
    <source>
        <dbReference type="EMBL" id="CAI9269938.1"/>
    </source>
</evidence>
<sequence length="152" mass="15945">MVLKPIDVLLFVLVLCVVEYVCGDQNLVEAEKNLSGYPEVNSENGCVSKTDISCGVIKDIDEEGHQVVNLTGGLDDDIREGLKDYVKESQAQDVASAPGEIVTLFFRGFFQFLLNAIRDIYSGTPAGGAAEGNISQGGTNGGGGSMPGGNGK</sequence>
<feature type="signal peptide" evidence="2">
    <location>
        <begin position="1"/>
        <end position="23"/>
    </location>
</feature>
<reference evidence="3" key="1">
    <citation type="submission" date="2023-04" db="EMBL/GenBank/DDBJ databases">
        <authorList>
            <person name="Vijverberg K."/>
            <person name="Xiong W."/>
            <person name="Schranz E."/>
        </authorList>
    </citation>
    <scope>NUCLEOTIDE SEQUENCE</scope>
</reference>
<organism evidence="3 4">
    <name type="scientific">Lactuca saligna</name>
    <name type="common">Willowleaf lettuce</name>
    <dbReference type="NCBI Taxonomy" id="75948"/>
    <lineage>
        <taxon>Eukaryota</taxon>
        <taxon>Viridiplantae</taxon>
        <taxon>Streptophyta</taxon>
        <taxon>Embryophyta</taxon>
        <taxon>Tracheophyta</taxon>
        <taxon>Spermatophyta</taxon>
        <taxon>Magnoliopsida</taxon>
        <taxon>eudicotyledons</taxon>
        <taxon>Gunneridae</taxon>
        <taxon>Pentapetalae</taxon>
        <taxon>asterids</taxon>
        <taxon>campanulids</taxon>
        <taxon>Asterales</taxon>
        <taxon>Asteraceae</taxon>
        <taxon>Cichorioideae</taxon>
        <taxon>Cichorieae</taxon>
        <taxon>Lactucinae</taxon>
        <taxon>Lactuca</taxon>
    </lineage>
</organism>
<keyword evidence="4" id="KW-1185">Reference proteome</keyword>
<protein>
    <submittedName>
        <fullName evidence="3">Uncharacterized protein</fullName>
    </submittedName>
</protein>
<dbReference type="Proteomes" id="UP001177003">
    <property type="component" value="Chromosome 1"/>
</dbReference>